<keyword evidence="14" id="KW-1160">Virus entry into host cell</keyword>
<evidence type="ECO:0000256" key="12">
    <source>
        <dbReference type="ARBA" id="ARBA00023136"/>
    </source>
</evidence>
<protein>
    <submittedName>
        <fullName evidence="18">Glycoprotein</fullName>
    </submittedName>
</protein>
<keyword evidence="13" id="KW-0325">Glycoprotein</keyword>
<feature type="transmembrane region" description="Helical" evidence="15">
    <location>
        <begin position="465"/>
        <end position="490"/>
    </location>
</feature>
<evidence type="ECO:0000259" key="16">
    <source>
        <dbReference type="Pfam" id="PF00974"/>
    </source>
</evidence>
<dbReference type="GO" id="GO:0019031">
    <property type="term" value="C:viral envelope"/>
    <property type="evidence" value="ECO:0007669"/>
    <property type="project" value="UniProtKB-KW"/>
</dbReference>
<evidence type="ECO:0000256" key="7">
    <source>
        <dbReference type="ARBA" id="ARBA00022804"/>
    </source>
</evidence>
<sequence length="512" mass="56932">MWSAVISSIIPLVLSVPVILPAGRDGKWNDVPNGFRYCPAVGDEYSYGRAQTTAITLLQPKSLEHEGAEGYLCHVAVYEATCDFRWYGVKYKTQKIPRQVPTDAECQGKQKALMAGRSDWVGFPSFSCNYASVTTEKHLEIVLVPHHVGVDDYLGLYVDPTLQDGSCVTPPCHTLYEDTLWLPKDSPKPGGPCDLEFHEHHGTIRYPIPRAGMSMANFQISGPTIPTATLDGACHMGICGKWGIRLRSGVWIGVKERPMLQGMDLYETFMHPCAPNATISAGHFNPGALKMIWDAGRLLGYSLCQKTWDKLDRGDSITPLDLSYLNPVSPGPGLGFLSINGTLKMAKLRFARVELPEGMIRNYDSNSLNPYQFQWQRWVPHGNVLVGPNGITLNGSTVKFPFFMVGVGRLDSDLTEAESIDLLTHHDIKHSHMLHPVDDRYDWSKSGESGDLIKHIESWFTIPAWIKYCVVVGVCILLIIVLGCMILVKLRKRPSPPVRRDPEIPLSSTSFL</sequence>
<feature type="domain" description="Spike glycoprotein fusion" evidence="16">
    <location>
        <begin position="69"/>
        <end position="167"/>
    </location>
</feature>
<keyword evidence="12 15" id="KW-0472">Membrane</keyword>
<keyword evidence="9" id="KW-1043">Host membrane</keyword>
<reference evidence="18" key="1">
    <citation type="submission" date="2019-10" db="EMBL/GenBank/DDBJ databases">
        <authorList>
            <person name="Luo D."/>
            <person name="Dacheux L."/>
            <person name="Bourhy H."/>
            <person name="Shi Z."/>
            <person name="Zhu Y."/>
            <person name="Li B."/>
            <person name="Shen X."/>
            <person name="Zohaib A."/>
            <person name="Fan Y."/>
            <person name="Jiang R."/>
        </authorList>
    </citation>
    <scope>NUCLEOTIDE SEQUENCE</scope>
    <source>
        <strain evidence="18">D170190</strain>
    </source>
</reference>
<dbReference type="EMBL" id="MN607597">
    <property type="protein sequence ID" value="QIQ19238.1"/>
    <property type="molecule type" value="Viral_cRNA"/>
</dbReference>
<evidence type="ECO:0000256" key="2">
    <source>
        <dbReference type="ARBA" id="ARBA00004563"/>
    </source>
</evidence>
<proteinExistence type="inferred from homology"/>
<comment type="subcellular location">
    <subcellularLocation>
        <location evidence="1">Host membrane</location>
        <topology evidence="1">Single-pass type I membrane protein</topology>
    </subcellularLocation>
    <subcellularLocation>
        <location evidence="2">Virion membrane</location>
        <topology evidence="2">Single-pass type I membrane protein</topology>
    </subcellularLocation>
</comment>
<evidence type="ECO:0000256" key="9">
    <source>
        <dbReference type="ARBA" id="ARBA00022870"/>
    </source>
</evidence>
<accession>A0A7S5S0M3</accession>
<keyword evidence="10" id="KW-0261">Viral envelope protein</keyword>
<dbReference type="Gene3D" id="6.10.140.740">
    <property type="match status" value="1"/>
</dbReference>
<dbReference type="InterPro" id="IPR055447">
    <property type="entry name" value="Rhabdo_glycop_CD"/>
</dbReference>
<dbReference type="GO" id="GO:0033644">
    <property type="term" value="C:host cell membrane"/>
    <property type="evidence" value="ECO:0007669"/>
    <property type="project" value="UniProtKB-SubCell"/>
</dbReference>
<feature type="domain" description="Spike glycoprotein G central" evidence="17">
    <location>
        <begin position="273"/>
        <end position="390"/>
    </location>
</feature>
<dbReference type="GO" id="GO:0055036">
    <property type="term" value="C:virion membrane"/>
    <property type="evidence" value="ECO:0007669"/>
    <property type="project" value="UniProtKB-SubCell"/>
</dbReference>
<evidence type="ECO:0000256" key="10">
    <source>
        <dbReference type="ARBA" id="ARBA00022879"/>
    </source>
</evidence>
<evidence type="ECO:0000256" key="6">
    <source>
        <dbReference type="ARBA" id="ARBA00022729"/>
    </source>
</evidence>
<dbReference type="InterPro" id="IPR001903">
    <property type="entry name" value="Rhabdo_glycop_FD"/>
</dbReference>
<gene>
    <name evidence="18" type="primary">G</name>
</gene>
<evidence type="ECO:0000256" key="14">
    <source>
        <dbReference type="ARBA" id="ARBA00023296"/>
    </source>
</evidence>
<evidence type="ECO:0000259" key="17">
    <source>
        <dbReference type="Pfam" id="PF24833"/>
    </source>
</evidence>
<keyword evidence="6" id="KW-0732">Signal</keyword>
<reference evidence="18" key="2">
    <citation type="journal article" date="2021" name="Viruses">
        <title>Characterization of Novel Rhabdoviruses in Chinese Bats.</title>
        <authorList>
            <person name="Luo D.-S."/>
            <person name="Li B."/>
            <person name="Shen X.-R."/>
            <person name="Jiang R.-D."/>
            <person name="Zhu Y."/>
            <person name="Wu J."/>
            <person name="Fan Y."/>
            <person name="Bourhy H."/>
            <person name="Hu B."/>
            <person name="Ge X.-Y."/>
            <person name="Shi Z.-L."/>
            <person name="Dacheux L."/>
        </authorList>
    </citation>
    <scope>NUCLEOTIDE SEQUENCE</scope>
    <source>
        <strain evidence="18">D170190</strain>
    </source>
</reference>
<evidence type="ECO:0000313" key="18">
    <source>
        <dbReference type="EMBL" id="QIQ19238.1"/>
    </source>
</evidence>
<evidence type="ECO:0000256" key="4">
    <source>
        <dbReference type="ARBA" id="ARBA00022581"/>
    </source>
</evidence>
<dbReference type="SUPFAM" id="SSF161008">
    <property type="entry name" value="Viral glycoprotein ectodomain-like"/>
    <property type="match status" value="1"/>
</dbReference>
<dbReference type="Pfam" id="PF00974">
    <property type="entry name" value="Rhabdo_glycop_FD"/>
    <property type="match status" value="1"/>
</dbReference>
<dbReference type="Pfam" id="PF24833">
    <property type="entry name" value="Rhabdo_glycop_CD"/>
    <property type="match status" value="1"/>
</dbReference>
<evidence type="ECO:0000256" key="5">
    <source>
        <dbReference type="ARBA" id="ARBA00022692"/>
    </source>
</evidence>
<name>A0A7S5S0M3_9RHAB</name>
<evidence type="ECO:0000256" key="13">
    <source>
        <dbReference type="ARBA" id="ARBA00023180"/>
    </source>
</evidence>
<organism evidence="18">
    <name type="scientific">Yinshui bat virus</name>
    <dbReference type="NCBI Taxonomy" id="2716754"/>
    <lineage>
        <taxon>Viruses</taxon>
        <taxon>Riboviria</taxon>
        <taxon>Orthornavirae</taxon>
        <taxon>Negarnaviricota</taxon>
        <taxon>Haploviricotina</taxon>
        <taxon>Monjiviricetes</taxon>
        <taxon>Mononegavirales</taxon>
        <taxon>Rhabdoviridae</taxon>
        <taxon>Alpharhabdovirinae</taxon>
        <taxon>Vesiculovirus</taxon>
        <taxon>Vesiculovirus yinshui</taxon>
    </lineage>
</organism>
<evidence type="ECO:0000256" key="1">
    <source>
        <dbReference type="ARBA" id="ARBA00004313"/>
    </source>
</evidence>
<dbReference type="GO" id="GO:0046718">
    <property type="term" value="P:symbiont entry into host cell"/>
    <property type="evidence" value="ECO:0007669"/>
    <property type="project" value="UniProtKB-KW"/>
</dbReference>
<keyword evidence="4" id="KW-0945">Host-virus interaction</keyword>
<evidence type="ECO:0000256" key="8">
    <source>
        <dbReference type="ARBA" id="ARBA00022844"/>
    </source>
</evidence>
<dbReference type="Gene3D" id="2.30.29.130">
    <property type="match status" value="1"/>
</dbReference>
<keyword evidence="7" id="KW-1161">Viral attachment to host cell</keyword>
<keyword evidence="5 15" id="KW-0812">Transmembrane</keyword>
<evidence type="ECO:0000256" key="3">
    <source>
        <dbReference type="ARBA" id="ARBA00005473"/>
    </source>
</evidence>
<comment type="similarity">
    <text evidence="3">Belongs to the vesiculovirus glycoprotein family.</text>
</comment>
<dbReference type="GO" id="GO:0019062">
    <property type="term" value="P:virion attachment to host cell"/>
    <property type="evidence" value="ECO:0007669"/>
    <property type="project" value="UniProtKB-KW"/>
</dbReference>
<evidence type="ECO:0000256" key="11">
    <source>
        <dbReference type="ARBA" id="ARBA00022989"/>
    </source>
</evidence>
<keyword evidence="11 15" id="KW-1133">Transmembrane helix</keyword>
<keyword evidence="8" id="KW-0946">Virion</keyword>
<evidence type="ECO:0000256" key="15">
    <source>
        <dbReference type="SAM" id="Phobius"/>
    </source>
</evidence>